<sequence>MALSITGIAPNTGPKSGGNTVLITGTDLNTVTTVTIGGTPAVTFTAENAFLLRAVVPAHAAGAVSVVIGDGTTTQTLAGGYTFTAVDASEPLVSTLARKFRVDVNTGTLSVPVWTQVRAVTDFKPARDNNLEEDDDYDSDGYGSKTKTMINWGAEIKVGRKIGFSTGVYDPGQEALRLASEEFGADGSMQIRYYDRNGGPEAYMGIGTISWEPEGGEAKALDVATCKIDGQGKLARVPNPVA</sequence>
<dbReference type="RefSeq" id="WP_131892676.1">
    <property type="nucleotide sequence ID" value="NZ_SMKU01000049.1"/>
</dbReference>
<evidence type="ECO:0000259" key="1">
    <source>
        <dbReference type="SMART" id="SM00429"/>
    </source>
</evidence>
<evidence type="ECO:0000313" key="3">
    <source>
        <dbReference type="Proteomes" id="UP000294513"/>
    </source>
</evidence>
<dbReference type="GO" id="GO:0005975">
    <property type="term" value="P:carbohydrate metabolic process"/>
    <property type="evidence" value="ECO:0007669"/>
    <property type="project" value="UniProtKB-ARBA"/>
</dbReference>
<dbReference type="InterPro" id="IPR002909">
    <property type="entry name" value="IPT_dom"/>
</dbReference>
<dbReference type="SUPFAM" id="SSF81296">
    <property type="entry name" value="E set domains"/>
    <property type="match status" value="1"/>
</dbReference>
<dbReference type="AlphaFoldDB" id="A0A4R5BYG9"/>
<comment type="caution">
    <text evidence="2">The sequence shown here is derived from an EMBL/GenBank/DDBJ whole genome shotgun (WGS) entry which is preliminary data.</text>
</comment>
<dbReference type="SMART" id="SM00429">
    <property type="entry name" value="IPT"/>
    <property type="match status" value="1"/>
</dbReference>
<dbReference type="EMBL" id="SMKU01000049">
    <property type="protein sequence ID" value="TDD90773.1"/>
    <property type="molecule type" value="Genomic_DNA"/>
</dbReference>
<feature type="domain" description="IPT/TIG" evidence="1">
    <location>
        <begin position="2"/>
        <end position="86"/>
    </location>
</feature>
<accession>A0A4R5BYG9</accession>
<reference evidence="2 3" key="1">
    <citation type="submission" date="2019-03" db="EMBL/GenBank/DDBJ databases">
        <title>Draft genome sequences of novel Actinobacteria.</title>
        <authorList>
            <person name="Sahin N."/>
            <person name="Ay H."/>
            <person name="Saygin H."/>
        </authorList>
    </citation>
    <scope>NUCLEOTIDE SEQUENCE [LARGE SCALE GENOMIC DNA]</scope>
    <source>
        <strain evidence="2 3">H3C3</strain>
    </source>
</reference>
<dbReference type="InterPro" id="IPR013783">
    <property type="entry name" value="Ig-like_fold"/>
</dbReference>
<dbReference type="InterPro" id="IPR014756">
    <property type="entry name" value="Ig_E-set"/>
</dbReference>
<name>A0A4R5BYG9_9ACTN</name>
<dbReference type="Gene3D" id="2.60.40.10">
    <property type="entry name" value="Immunoglobulins"/>
    <property type="match status" value="1"/>
</dbReference>
<dbReference type="CDD" id="cd00102">
    <property type="entry name" value="IPT"/>
    <property type="match status" value="1"/>
</dbReference>
<dbReference type="Proteomes" id="UP000294513">
    <property type="component" value="Unassembled WGS sequence"/>
</dbReference>
<keyword evidence="3" id="KW-1185">Reference proteome</keyword>
<dbReference type="Pfam" id="PF01833">
    <property type="entry name" value="TIG"/>
    <property type="match status" value="1"/>
</dbReference>
<proteinExistence type="predicted"/>
<dbReference type="OrthoDB" id="4201135at2"/>
<organism evidence="2 3">
    <name type="scientific">Actinomadura rubrisoli</name>
    <dbReference type="NCBI Taxonomy" id="2530368"/>
    <lineage>
        <taxon>Bacteria</taxon>
        <taxon>Bacillati</taxon>
        <taxon>Actinomycetota</taxon>
        <taxon>Actinomycetes</taxon>
        <taxon>Streptosporangiales</taxon>
        <taxon>Thermomonosporaceae</taxon>
        <taxon>Actinomadura</taxon>
    </lineage>
</organism>
<dbReference type="NCBIfam" id="NF047353">
    <property type="entry name" value="tube_lmo2291"/>
    <property type="match status" value="1"/>
</dbReference>
<gene>
    <name evidence="2" type="ORF">E1298_12795</name>
</gene>
<evidence type="ECO:0000313" key="2">
    <source>
        <dbReference type="EMBL" id="TDD90773.1"/>
    </source>
</evidence>
<protein>
    <recommendedName>
        <fullName evidence="1">IPT/TIG domain-containing protein</fullName>
    </recommendedName>
</protein>